<name>A0A2K9PQ82_9FLAO</name>
<proteinExistence type="predicted"/>
<dbReference type="AlphaFoldDB" id="A0A2K9PQ82"/>
<evidence type="ECO:0000313" key="1">
    <source>
        <dbReference type="EMBL" id="AUP79233.1"/>
    </source>
</evidence>
<protein>
    <submittedName>
        <fullName evidence="1">Uncharacterized protein</fullName>
    </submittedName>
</protein>
<dbReference type="Pfam" id="PF19067">
    <property type="entry name" value="DUF5763"/>
    <property type="match status" value="1"/>
</dbReference>
<dbReference type="EMBL" id="CP025791">
    <property type="protein sequence ID" value="AUP79233.1"/>
    <property type="molecule type" value="Genomic_DNA"/>
</dbReference>
<reference evidence="1 2" key="1">
    <citation type="submission" date="2018-01" db="EMBL/GenBank/DDBJ databases">
        <title>Complete genome sequence of Flavivirga eckloniae ECD14 isolated from seaweed Ecklonia cava.</title>
        <authorList>
            <person name="Lee J.H."/>
            <person name="Baik K.S."/>
            <person name="Seong C.N."/>
        </authorList>
    </citation>
    <scope>NUCLEOTIDE SEQUENCE [LARGE SCALE GENOMIC DNA]</scope>
    <source>
        <strain evidence="1 2">ECD14</strain>
    </source>
</reference>
<gene>
    <name evidence="1" type="ORF">C1H87_11165</name>
</gene>
<dbReference type="KEGG" id="fek:C1H87_11165"/>
<organism evidence="1 2">
    <name type="scientific">Flavivirga eckloniae</name>
    <dbReference type="NCBI Taxonomy" id="1803846"/>
    <lineage>
        <taxon>Bacteria</taxon>
        <taxon>Pseudomonadati</taxon>
        <taxon>Bacteroidota</taxon>
        <taxon>Flavobacteriia</taxon>
        <taxon>Flavobacteriales</taxon>
        <taxon>Flavobacteriaceae</taxon>
        <taxon>Flavivirga</taxon>
    </lineage>
</organism>
<dbReference type="InterPro" id="IPR043914">
    <property type="entry name" value="DUF5763"/>
</dbReference>
<dbReference type="Proteomes" id="UP000235826">
    <property type="component" value="Chromosome"/>
</dbReference>
<accession>A0A2K9PQ82</accession>
<evidence type="ECO:0000313" key="2">
    <source>
        <dbReference type="Proteomes" id="UP000235826"/>
    </source>
</evidence>
<keyword evidence="2" id="KW-1185">Reference proteome</keyword>
<sequence length="155" mass="17352">MIFFVSFVLYINVNAQNIYKTPSGERYHLSSCRMVENVSKKLLGNEDISKYRLTPCKICKPPSINNYVSSYNASNKAVGTSSSVRCKGYTQKGTRCKHKTKLANGYCYQHTKQNSSSKRKHSGYSKTTTSTCGARTKSGGYCKRKVKGGGRCYQH</sequence>